<dbReference type="AlphaFoldDB" id="A0A2T5C672"/>
<dbReference type="SUPFAM" id="SSF52266">
    <property type="entry name" value="SGNH hydrolase"/>
    <property type="match status" value="2"/>
</dbReference>
<dbReference type="RefSeq" id="WP_107820806.1">
    <property type="nucleotide sequence ID" value="NZ_OY782574.1"/>
</dbReference>
<dbReference type="PANTHER" id="PTHR43695:SF1">
    <property type="entry name" value="RHAMNOGALACTURONAN ACETYLESTERASE"/>
    <property type="match status" value="1"/>
</dbReference>
<dbReference type="CDD" id="cd01821">
    <property type="entry name" value="Rhamnogalacturan_acetylesterase_like"/>
    <property type="match status" value="2"/>
</dbReference>
<dbReference type="InterPro" id="IPR036514">
    <property type="entry name" value="SGNH_hydro_sf"/>
</dbReference>
<evidence type="ECO:0000256" key="1">
    <source>
        <dbReference type="ARBA" id="ARBA00008668"/>
    </source>
</evidence>
<feature type="domain" description="SGNH hydrolase-type esterase" evidence="3">
    <location>
        <begin position="37"/>
        <end position="241"/>
    </location>
</feature>
<comment type="similarity">
    <text evidence="1">Belongs to the 'GDSL' lipolytic enzyme family.</text>
</comment>
<keyword evidence="2" id="KW-0378">Hydrolase</keyword>
<evidence type="ECO:0000313" key="5">
    <source>
        <dbReference type="Proteomes" id="UP000243525"/>
    </source>
</evidence>
<evidence type="ECO:0000256" key="2">
    <source>
        <dbReference type="ARBA" id="ARBA00022801"/>
    </source>
</evidence>
<dbReference type="PANTHER" id="PTHR43695">
    <property type="entry name" value="PUTATIVE (AFU_ORTHOLOGUE AFUA_2G17250)-RELATED"/>
    <property type="match status" value="1"/>
</dbReference>
<evidence type="ECO:0000259" key="3">
    <source>
        <dbReference type="Pfam" id="PF13472"/>
    </source>
</evidence>
<organism evidence="4 5">
    <name type="scientific">Mangrovibacterium marinum</name>
    <dbReference type="NCBI Taxonomy" id="1639118"/>
    <lineage>
        <taxon>Bacteria</taxon>
        <taxon>Pseudomonadati</taxon>
        <taxon>Bacteroidota</taxon>
        <taxon>Bacteroidia</taxon>
        <taxon>Marinilabiliales</taxon>
        <taxon>Prolixibacteraceae</taxon>
        <taxon>Mangrovibacterium</taxon>
    </lineage>
</organism>
<dbReference type="Pfam" id="PF13472">
    <property type="entry name" value="Lipase_GDSL_2"/>
    <property type="match status" value="2"/>
</dbReference>
<dbReference type="EMBL" id="QAAD01000001">
    <property type="protein sequence ID" value="PTN10450.1"/>
    <property type="molecule type" value="Genomic_DNA"/>
</dbReference>
<keyword evidence="5" id="KW-1185">Reference proteome</keyword>
<dbReference type="Proteomes" id="UP000243525">
    <property type="component" value="Unassembled WGS sequence"/>
</dbReference>
<dbReference type="InterPro" id="IPR037459">
    <property type="entry name" value="RhgT-like"/>
</dbReference>
<dbReference type="Gene3D" id="3.40.50.1110">
    <property type="entry name" value="SGNH hydrolase"/>
    <property type="match status" value="2"/>
</dbReference>
<feature type="domain" description="SGNH hydrolase-type esterase" evidence="3">
    <location>
        <begin position="282"/>
        <end position="480"/>
    </location>
</feature>
<accession>A0A2T5C672</accession>
<protein>
    <submittedName>
        <fullName evidence="4">Lysophospholipase L1-like esterase</fullName>
    </submittedName>
</protein>
<evidence type="ECO:0000313" key="4">
    <source>
        <dbReference type="EMBL" id="PTN10450.1"/>
    </source>
</evidence>
<dbReference type="InterPro" id="IPR013830">
    <property type="entry name" value="SGNH_hydro"/>
</dbReference>
<gene>
    <name evidence="4" type="ORF">C8N47_10198</name>
</gene>
<dbReference type="OrthoDB" id="9807041at2"/>
<reference evidence="4 5" key="1">
    <citation type="submission" date="2018-04" db="EMBL/GenBank/DDBJ databases">
        <title>Genomic Encyclopedia of Archaeal and Bacterial Type Strains, Phase II (KMG-II): from individual species to whole genera.</title>
        <authorList>
            <person name="Goeker M."/>
        </authorList>
    </citation>
    <scope>NUCLEOTIDE SEQUENCE [LARGE SCALE GENOMIC DNA]</scope>
    <source>
        <strain evidence="4 5">DSM 28823</strain>
    </source>
</reference>
<name>A0A2T5C672_9BACT</name>
<comment type="caution">
    <text evidence="4">The sequence shown here is derived from an EMBL/GenBank/DDBJ whole genome shotgun (WGS) entry which is preliminary data.</text>
</comment>
<dbReference type="GO" id="GO:0016788">
    <property type="term" value="F:hydrolase activity, acting on ester bonds"/>
    <property type="evidence" value="ECO:0007669"/>
    <property type="project" value="UniProtKB-ARBA"/>
</dbReference>
<proteinExistence type="inferred from homology"/>
<sequence length="507" mass="56665">MIRLLTLSLLVILLTNCQSKRERQDEGITGKTSLYIIGDSTVKHGRGDGASGRWGWGDPIQQYFDTAKINIENHALGGTSSRSFRSKGLWDEVLRKLQPGDYVLMQFGHNDAGPINDTIRARGTFKGIGEETEEIDNMLTGEHEIVHSYGWYIRQYINEAKAKGAHPVVIAPIPRNVWKDGKVGRNDESYGKWAKEIAELEEVPFIDLNAKMADVLDSLGETKVTGTYFWDWDHTHTTAKGALLSASKVVEGLKELDDCWLKDYLLDNPLINFPVKKKVFIIGDSTVAKGQDPIVGWGVELPQFFDTSRVEIINKARGGRSSRSYRYEGLWDEVLAQLGKGDFLLMQFGHNDGGKIDEPKYRGSLPGMGEETQEAHRDSAGIEVVHTYGWYMKKYISEAKAKGATPIVISMIPRNIWKDGKVERATGSYGSWAAEAAQAEDAFFINLNEEVAEEYEAMGPDIVKKFFPKDHTHTNDAGAKLNALTLAKEIKDMRECPLSGYVEIPKN</sequence>